<evidence type="ECO:0000313" key="1">
    <source>
        <dbReference type="EMBL" id="JAD29330.1"/>
    </source>
</evidence>
<name>A0A0A8YXW6_ARUDO</name>
<sequence>MAAASRLI</sequence>
<protein>
    <submittedName>
        <fullName evidence="1">Uncharacterized protein</fullName>
    </submittedName>
</protein>
<reference evidence="1" key="2">
    <citation type="journal article" date="2015" name="Data Brief">
        <title>Shoot transcriptome of the giant reed, Arundo donax.</title>
        <authorList>
            <person name="Barrero R.A."/>
            <person name="Guerrero F.D."/>
            <person name="Moolhuijzen P."/>
            <person name="Goolsby J.A."/>
            <person name="Tidwell J."/>
            <person name="Bellgard S.E."/>
            <person name="Bellgard M.I."/>
        </authorList>
    </citation>
    <scope>NUCLEOTIDE SEQUENCE</scope>
    <source>
        <tissue evidence="1">Shoot tissue taken approximately 20 cm above the soil surface</tissue>
    </source>
</reference>
<reference evidence="1" key="1">
    <citation type="submission" date="2014-09" db="EMBL/GenBank/DDBJ databases">
        <authorList>
            <person name="Magalhaes I.L.F."/>
            <person name="Oliveira U."/>
            <person name="Santos F.R."/>
            <person name="Vidigal T.H.D.A."/>
            <person name="Brescovit A.D."/>
            <person name="Santos A.J."/>
        </authorList>
    </citation>
    <scope>NUCLEOTIDE SEQUENCE</scope>
    <source>
        <tissue evidence="1">Shoot tissue taken approximately 20 cm above the soil surface</tissue>
    </source>
</reference>
<proteinExistence type="predicted"/>
<dbReference type="EMBL" id="GBRH01268565">
    <property type="protein sequence ID" value="JAD29330.1"/>
    <property type="molecule type" value="Transcribed_RNA"/>
</dbReference>
<accession>A0A0A8YXW6</accession>
<organism evidence="1">
    <name type="scientific">Arundo donax</name>
    <name type="common">Giant reed</name>
    <name type="synonym">Donax arundinaceus</name>
    <dbReference type="NCBI Taxonomy" id="35708"/>
    <lineage>
        <taxon>Eukaryota</taxon>
        <taxon>Viridiplantae</taxon>
        <taxon>Streptophyta</taxon>
        <taxon>Embryophyta</taxon>
        <taxon>Tracheophyta</taxon>
        <taxon>Spermatophyta</taxon>
        <taxon>Magnoliopsida</taxon>
        <taxon>Liliopsida</taxon>
        <taxon>Poales</taxon>
        <taxon>Poaceae</taxon>
        <taxon>PACMAD clade</taxon>
        <taxon>Arundinoideae</taxon>
        <taxon>Arundineae</taxon>
        <taxon>Arundo</taxon>
    </lineage>
</organism>